<dbReference type="InterPro" id="IPR050330">
    <property type="entry name" value="Bact_OuterMem_StrucFunc"/>
</dbReference>
<dbReference type="Gene3D" id="3.30.1330.60">
    <property type="entry name" value="OmpA-like domain"/>
    <property type="match status" value="1"/>
</dbReference>
<evidence type="ECO:0000256" key="4">
    <source>
        <dbReference type="ARBA" id="ARBA00022692"/>
    </source>
</evidence>
<keyword evidence="13" id="KW-1185">Reference proteome</keyword>
<dbReference type="InterPro" id="IPR036737">
    <property type="entry name" value="OmpA-like_sf"/>
</dbReference>
<name>A0A3M8ARM1_9BACL</name>
<keyword evidence="4 10" id="KW-0812">Transmembrane</keyword>
<dbReference type="EMBL" id="RHHS01000046">
    <property type="protein sequence ID" value="RNB53834.1"/>
    <property type="molecule type" value="Genomic_DNA"/>
</dbReference>
<feature type="domain" description="OmpA-like" evidence="11">
    <location>
        <begin position="145"/>
        <end position="266"/>
    </location>
</feature>
<evidence type="ECO:0000256" key="1">
    <source>
        <dbReference type="ARBA" id="ARBA00004162"/>
    </source>
</evidence>
<evidence type="ECO:0000256" key="5">
    <source>
        <dbReference type="ARBA" id="ARBA00022989"/>
    </source>
</evidence>
<reference evidence="12 13" key="1">
    <citation type="submission" date="2018-10" db="EMBL/GenBank/DDBJ databases">
        <title>Phylogenomics of Brevibacillus.</title>
        <authorList>
            <person name="Dunlap C."/>
        </authorList>
    </citation>
    <scope>NUCLEOTIDE SEQUENCE [LARGE SCALE GENOMIC DNA]</scope>
    <source>
        <strain evidence="12 13">DSM 100115</strain>
    </source>
</reference>
<organism evidence="12 13">
    <name type="scientific">Brevibacillus gelatini</name>
    <dbReference type="NCBI Taxonomy" id="1655277"/>
    <lineage>
        <taxon>Bacteria</taxon>
        <taxon>Bacillati</taxon>
        <taxon>Bacillota</taxon>
        <taxon>Bacilli</taxon>
        <taxon>Bacillales</taxon>
        <taxon>Paenibacillaceae</taxon>
        <taxon>Brevibacillus</taxon>
    </lineage>
</organism>
<dbReference type="CDD" id="cd07185">
    <property type="entry name" value="OmpA_C-like"/>
    <property type="match status" value="1"/>
</dbReference>
<evidence type="ECO:0000259" key="11">
    <source>
        <dbReference type="PROSITE" id="PS51123"/>
    </source>
</evidence>
<sequence>MLDDRLYDEKELEKSWLISYSDLITLLFVIVIIIAATQMTKIQTQREAAKKEQAEQQANLKQVHESLDLLNLQKLELEREIHQLEGQKKLLAGTGEKNGAEEQEQAGLPKPPVGMPDTGERDMETLHTQLSSALAELNLDYEETEEGLRIRLPEKILFASGSADLEEQGKEVVGTVARVLQRYAYKVRIEGYTDDVPISHSPYKSNWELSSARAIAVMREMVDAYSLPASRFTVAGWGEYRPLVDNSNEENRARNRRVEVIILAEKE</sequence>
<evidence type="ECO:0000313" key="13">
    <source>
        <dbReference type="Proteomes" id="UP000268829"/>
    </source>
</evidence>
<dbReference type="RefSeq" id="WP_122906210.1">
    <property type="nucleotide sequence ID" value="NZ_RHHS01000046.1"/>
</dbReference>
<dbReference type="InterPro" id="IPR025713">
    <property type="entry name" value="MotB-like_N_dom"/>
</dbReference>
<feature type="region of interest" description="Disordered" evidence="9">
    <location>
        <begin position="97"/>
        <end position="119"/>
    </location>
</feature>
<comment type="caution">
    <text evidence="12">The sequence shown here is derived from an EMBL/GenBank/DDBJ whole genome shotgun (WGS) entry which is preliminary data.</text>
</comment>
<comment type="similarity">
    <text evidence="2">Belongs to the MotB family.</text>
</comment>
<proteinExistence type="inferred from homology"/>
<evidence type="ECO:0000256" key="6">
    <source>
        <dbReference type="ARBA" id="ARBA00023136"/>
    </source>
</evidence>
<dbReference type="SUPFAM" id="SSF103088">
    <property type="entry name" value="OmpA-like"/>
    <property type="match status" value="1"/>
</dbReference>
<dbReference type="Pfam" id="PF13677">
    <property type="entry name" value="MotB_plug"/>
    <property type="match status" value="1"/>
</dbReference>
<dbReference type="Proteomes" id="UP000268829">
    <property type="component" value="Unassembled WGS sequence"/>
</dbReference>
<evidence type="ECO:0000256" key="3">
    <source>
        <dbReference type="ARBA" id="ARBA00022475"/>
    </source>
</evidence>
<feature type="coiled-coil region" evidence="8">
    <location>
        <begin position="39"/>
        <end position="94"/>
    </location>
</feature>
<dbReference type="Pfam" id="PF00691">
    <property type="entry name" value="OmpA"/>
    <property type="match status" value="1"/>
</dbReference>
<keyword evidence="6 7" id="KW-0472">Membrane</keyword>
<evidence type="ECO:0000256" key="7">
    <source>
        <dbReference type="PROSITE-ProRule" id="PRU00473"/>
    </source>
</evidence>
<gene>
    <name evidence="12" type="ORF">EDM57_18710</name>
</gene>
<dbReference type="OrthoDB" id="9815217at2"/>
<evidence type="ECO:0000313" key="12">
    <source>
        <dbReference type="EMBL" id="RNB53834.1"/>
    </source>
</evidence>
<evidence type="ECO:0000256" key="9">
    <source>
        <dbReference type="SAM" id="MobiDB-lite"/>
    </source>
</evidence>
<keyword evidence="8" id="KW-0175">Coiled coil</keyword>
<evidence type="ECO:0000256" key="10">
    <source>
        <dbReference type="SAM" id="Phobius"/>
    </source>
</evidence>
<keyword evidence="3" id="KW-1003">Cell membrane</keyword>
<accession>A0A3M8ARM1</accession>
<evidence type="ECO:0000256" key="2">
    <source>
        <dbReference type="ARBA" id="ARBA00008914"/>
    </source>
</evidence>
<feature type="transmembrane region" description="Helical" evidence="10">
    <location>
        <begin position="16"/>
        <end position="36"/>
    </location>
</feature>
<comment type="subcellular location">
    <subcellularLocation>
        <location evidence="1">Cell membrane</location>
        <topology evidence="1">Single-pass membrane protein</topology>
    </subcellularLocation>
</comment>
<dbReference type="PANTHER" id="PTHR30329:SF20">
    <property type="entry name" value="EXPORTED PROTEIN"/>
    <property type="match status" value="1"/>
</dbReference>
<dbReference type="PANTHER" id="PTHR30329">
    <property type="entry name" value="STATOR ELEMENT OF FLAGELLAR MOTOR COMPLEX"/>
    <property type="match status" value="1"/>
</dbReference>
<dbReference type="AlphaFoldDB" id="A0A3M8ARM1"/>
<dbReference type="InterPro" id="IPR006665">
    <property type="entry name" value="OmpA-like"/>
</dbReference>
<protein>
    <submittedName>
        <fullName evidence="12">Chemotaxis protein</fullName>
    </submittedName>
</protein>
<dbReference type="PROSITE" id="PS51123">
    <property type="entry name" value="OMPA_2"/>
    <property type="match status" value="1"/>
</dbReference>
<keyword evidence="5 10" id="KW-1133">Transmembrane helix</keyword>
<dbReference type="GO" id="GO:0005886">
    <property type="term" value="C:plasma membrane"/>
    <property type="evidence" value="ECO:0007669"/>
    <property type="project" value="UniProtKB-SubCell"/>
</dbReference>
<evidence type="ECO:0000256" key="8">
    <source>
        <dbReference type="SAM" id="Coils"/>
    </source>
</evidence>